<evidence type="ECO:0000256" key="2">
    <source>
        <dbReference type="ARBA" id="ARBA00008821"/>
    </source>
</evidence>
<evidence type="ECO:0000256" key="1">
    <source>
        <dbReference type="ARBA" id="ARBA00004141"/>
    </source>
</evidence>
<evidence type="ECO:0000313" key="8">
    <source>
        <dbReference type="EMBL" id="MQQ28952.1"/>
    </source>
</evidence>
<protein>
    <submittedName>
        <fullName evidence="8">Uracil permease</fullName>
    </submittedName>
</protein>
<comment type="subcellular location">
    <subcellularLocation>
        <location evidence="1">Membrane</location>
        <topology evidence="1">Multi-pass membrane protein</topology>
    </subcellularLocation>
</comment>
<dbReference type="PROSITE" id="PS01116">
    <property type="entry name" value="XANTH_URACIL_PERMASE"/>
    <property type="match status" value="1"/>
</dbReference>
<evidence type="ECO:0000256" key="4">
    <source>
        <dbReference type="ARBA" id="ARBA00022692"/>
    </source>
</evidence>
<dbReference type="EMBL" id="WIJP01000001">
    <property type="protein sequence ID" value="MQQ28952.1"/>
    <property type="molecule type" value="Genomic_DNA"/>
</dbReference>
<evidence type="ECO:0000256" key="3">
    <source>
        <dbReference type="ARBA" id="ARBA00022448"/>
    </source>
</evidence>
<dbReference type="Proteomes" id="UP000438885">
    <property type="component" value="Unassembled WGS sequence"/>
</dbReference>
<comment type="caution">
    <text evidence="8">The sequence shown here is derived from an EMBL/GenBank/DDBJ whole genome shotgun (WGS) entry which is preliminary data.</text>
</comment>
<organism evidence="8 9">
    <name type="scientific">Streptococcus mitis</name>
    <dbReference type="NCBI Taxonomy" id="28037"/>
    <lineage>
        <taxon>Bacteria</taxon>
        <taxon>Bacillati</taxon>
        <taxon>Bacillota</taxon>
        <taxon>Bacilli</taxon>
        <taxon>Lactobacillales</taxon>
        <taxon>Streptococcaceae</taxon>
        <taxon>Streptococcus</taxon>
        <taxon>Streptococcus mitis group</taxon>
    </lineage>
</organism>
<feature type="transmembrane region" description="Helical" evidence="7">
    <location>
        <begin position="163"/>
        <end position="180"/>
    </location>
</feature>
<dbReference type="PANTHER" id="PTHR42810">
    <property type="entry name" value="PURINE PERMEASE C1399.01C-RELATED"/>
    <property type="match status" value="1"/>
</dbReference>
<evidence type="ECO:0000313" key="9">
    <source>
        <dbReference type="Proteomes" id="UP000438885"/>
    </source>
</evidence>
<gene>
    <name evidence="8" type="ORF">GEZ84_00830</name>
</gene>
<feature type="transmembrane region" description="Helical" evidence="7">
    <location>
        <begin position="320"/>
        <end position="341"/>
    </location>
</feature>
<feature type="transmembrane region" description="Helical" evidence="7">
    <location>
        <begin position="31"/>
        <end position="64"/>
    </location>
</feature>
<keyword evidence="4 7" id="KW-0812">Transmembrane</keyword>
<keyword evidence="6 7" id="KW-0472">Membrane</keyword>
<dbReference type="RefSeq" id="WP_031227914.1">
    <property type="nucleotide sequence ID" value="NZ_CAMHZB010000001.1"/>
</dbReference>
<evidence type="ECO:0000256" key="6">
    <source>
        <dbReference type="ARBA" id="ARBA00023136"/>
    </source>
</evidence>
<dbReference type="Pfam" id="PF00860">
    <property type="entry name" value="Xan_ur_permease"/>
    <property type="match status" value="1"/>
</dbReference>
<dbReference type="InterPro" id="IPR006043">
    <property type="entry name" value="NCS2"/>
</dbReference>
<feature type="transmembrane region" description="Helical" evidence="7">
    <location>
        <begin position="131"/>
        <end position="156"/>
    </location>
</feature>
<name>A0A6I1TSW1_STRMT</name>
<sequence length="427" mass="44760">MKQESTVDLLLDVDQRPSAGKGILLSFQHVFAMFGATILVPLILGMPVSVALFASGVGTLIYMISTGFRVPVYLGSSFAFITAMSLAMKEMGGDVSAAQTGVILTGLVYVLVAAGVRFAGTKWIDKLLPPIIIGPMIIVIGLGLAGSAVTNAGLVADGNWKNALVAVVTFLIAAFINTKGKGFLRIIPFLFAIIGGYLFALTLGLVDFTPVLKANWFEIPGFYLPFSTGGAFKEYNLYFGPETIAILPIAIVTISEHIGDHTVLGQICGRQFLKEPGLHRTLLGDGIATSVSAFLGGPANTTYGENTGVIGMTRIASVSVIRNAAFIAIALSFLGKFTALISTIPNAVLGGMSILLYGVIASNGLKVLIKERVDFGQMRNLIIASAMLVLGLGGAILKLGPVTLSGTALSAMTGIILNLILPYENKD</sequence>
<dbReference type="GO" id="GO:0005886">
    <property type="term" value="C:plasma membrane"/>
    <property type="evidence" value="ECO:0007669"/>
    <property type="project" value="UniProtKB-ARBA"/>
</dbReference>
<dbReference type="InterPro" id="IPR006042">
    <property type="entry name" value="Xan_ur_permease"/>
</dbReference>
<keyword evidence="5 7" id="KW-1133">Transmembrane helix</keyword>
<reference evidence="8 9" key="1">
    <citation type="submission" date="2019-10" db="EMBL/GenBank/DDBJ databases">
        <title>Streptococcus mitis of the oral and urogenital tracts.</title>
        <authorList>
            <person name="Price T."/>
            <person name="Mores C.R."/>
            <person name="Putonti C."/>
            <person name="Wolfe A.J."/>
        </authorList>
    </citation>
    <scope>NUCLEOTIDE SEQUENCE [LARGE SCALE GENOMIC DNA]</scope>
    <source>
        <strain evidence="8 9">SM10</strain>
    </source>
</reference>
<feature type="transmembrane region" description="Helical" evidence="7">
    <location>
        <begin position="186"/>
        <end position="206"/>
    </location>
</feature>
<dbReference type="GO" id="GO:0042907">
    <property type="term" value="F:xanthine transmembrane transporter activity"/>
    <property type="evidence" value="ECO:0007669"/>
    <property type="project" value="TreeGrafter"/>
</dbReference>
<feature type="transmembrane region" description="Helical" evidence="7">
    <location>
        <begin position="381"/>
        <end position="397"/>
    </location>
</feature>
<feature type="transmembrane region" description="Helical" evidence="7">
    <location>
        <begin position="347"/>
        <end position="369"/>
    </location>
</feature>
<keyword evidence="3" id="KW-0813">Transport</keyword>
<evidence type="ECO:0000256" key="5">
    <source>
        <dbReference type="ARBA" id="ARBA00022989"/>
    </source>
</evidence>
<accession>A0A6I1TSW1</accession>
<feature type="transmembrane region" description="Helical" evidence="7">
    <location>
        <begin position="70"/>
        <end position="88"/>
    </location>
</feature>
<comment type="similarity">
    <text evidence="2">Belongs to the nucleobase:cation symporter-2 (NCS2) (TC 2.A.40) family.</text>
</comment>
<proteinExistence type="inferred from homology"/>
<dbReference type="PANTHER" id="PTHR42810:SF2">
    <property type="entry name" value="PURINE PERMEASE C1399.01C-RELATED"/>
    <property type="match status" value="1"/>
</dbReference>
<dbReference type="NCBIfam" id="TIGR00801">
    <property type="entry name" value="ncs2"/>
    <property type="match status" value="1"/>
</dbReference>
<evidence type="ECO:0000256" key="7">
    <source>
        <dbReference type="SAM" id="Phobius"/>
    </source>
</evidence>
<feature type="transmembrane region" description="Helical" evidence="7">
    <location>
        <begin position="100"/>
        <end position="119"/>
    </location>
</feature>
<dbReference type="AlphaFoldDB" id="A0A6I1TSW1"/>